<evidence type="ECO:0000256" key="5">
    <source>
        <dbReference type="ARBA" id="ARBA00022679"/>
    </source>
</evidence>
<dbReference type="PROSITE" id="PS50110">
    <property type="entry name" value="RESPONSE_REGULATORY"/>
    <property type="match status" value="1"/>
</dbReference>
<feature type="compositionally biased region" description="Polar residues" evidence="11">
    <location>
        <begin position="16"/>
        <end position="26"/>
    </location>
</feature>
<dbReference type="Gene3D" id="3.30.565.10">
    <property type="entry name" value="Histidine kinase-like ATPase, C-terminal domain"/>
    <property type="match status" value="1"/>
</dbReference>
<evidence type="ECO:0000256" key="2">
    <source>
        <dbReference type="ARBA" id="ARBA00004370"/>
    </source>
</evidence>
<dbReference type="CDD" id="cd06225">
    <property type="entry name" value="HAMP"/>
    <property type="match status" value="1"/>
</dbReference>
<evidence type="ECO:0000259" key="13">
    <source>
        <dbReference type="PROSITE" id="PS50109"/>
    </source>
</evidence>
<comment type="subcellular location">
    <subcellularLocation>
        <location evidence="2">Membrane</location>
    </subcellularLocation>
</comment>
<dbReference type="InterPro" id="IPR003660">
    <property type="entry name" value="HAMP_dom"/>
</dbReference>
<dbReference type="PANTHER" id="PTHR43065">
    <property type="entry name" value="SENSOR HISTIDINE KINASE"/>
    <property type="match status" value="1"/>
</dbReference>
<dbReference type="GO" id="GO:0016020">
    <property type="term" value="C:membrane"/>
    <property type="evidence" value="ECO:0007669"/>
    <property type="project" value="UniProtKB-SubCell"/>
</dbReference>
<sequence>MSGREFRRSTGMPCSRSGSGSPNQRCSQEVMGELFRRGRLQLLWSHRLEVITAGYSLLHDRTPLPPKEPVRVDSPLALTSPSPLSRQALALSLSSLRTRLLLLVAAAYLPAVGLTLWTISRDREEAFDAVRTHLTQMLSGAAHENDLQLGSGRRIIGTWAQVPEIISGTRAECEATLARLSRFAPSAVLPTRVNTRGEVDCGGPLPPGGTDLVGDGPIAQRILAVDSAVLGMHLPASIDREVVMPLSIALRDSTGRFVGVLSIGIRIGWLGRLASDAELPPGSQLSIVDSTGFVYATLPALPDLVGTRVPGLSAMIEQDRRTMDPRSGVTIRNNRKGIMRLVAYHQLASAEGSFVRLAMVMSPDVAFAAPTERARVRLAFLFVAGAVALVIAWFGAERLVLRDVNAILAATRRLGAGDLSARTGVASTTGEISQLADSFDTMASQLEVRQDRMRHAERMESLGRLAGGVAHDFNNLLTAIVGSADLALDELPIDHPARAELATIKSSASRSGSLTRQLLDFSRRAPLSNAPQRLDAIVQGAAALLVRVMPASVTLDVHTASHKLVRVDAGRIEQAIMNLAVNSRDAMPKGGRLVIELDDVETTSQESPDHPPAGAWVRLTVSDTGHGMTPDVRRRIFEPFFTTKGVGQGTGLGLAMVYGTVQYHGGHVHVRTAPGDGTTITIWLPEASGASDDPSVPVPAVALSEVQAHVLVAEDQPEVRNLLERILTRAGFHVTAVENGQEAITASASPSRPIDVLITDYDMPHVRGDAVALAFRAMNPALPIVLISGFTRDGWPTALLASAATVVMDKPFSAQELLSAVYSARRTTPPSGTPVS</sequence>
<evidence type="ECO:0000256" key="8">
    <source>
        <dbReference type="ARBA" id="ARBA00022840"/>
    </source>
</evidence>
<evidence type="ECO:0000256" key="10">
    <source>
        <dbReference type="PROSITE-ProRule" id="PRU00169"/>
    </source>
</evidence>
<feature type="region of interest" description="Disordered" evidence="11">
    <location>
        <begin position="1"/>
        <end position="26"/>
    </location>
</feature>
<dbReference type="Proteomes" id="UP000264071">
    <property type="component" value="Unassembled WGS sequence"/>
</dbReference>
<dbReference type="SMART" id="SM00387">
    <property type="entry name" value="HATPase_c"/>
    <property type="match status" value="1"/>
</dbReference>
<dbReference type="Gene3D" id="3.30.450.20">
    <property type="entry name" value="PAS domain"/>
    <property type="match status" value="1"/>
</dbReference>
<organism evidence="16 17">
    <name type="scientific">Gemmatimonas aurantiaca</name>
    <dbReference type="NCBI Taxonomy" id="173480"/>
    <lineage>
        <taxon>Bacteria</taxon>
        <taxon>Pseudomonadati</taxon>
        <taxon>Gemmatimonadota</taxon>
        <taxon>Gemmatimonadia</taxon>
        <taxon>Gemmatimonadales</taxon>
        <taxon>Gemmatimonadaceae</taxon>
        <taxon>Gemmatimonas</taxon>
    </lineage>
</organism>
<dbReference type="InterPro" id="IPR005467">
    <property type="entry name" value="His_kinase_dom"/>
</dbReference>
<dbReference type="InterPro" id="IPR036890">
    <property type="entry name" value="HATPase_C_sf"/>
</dbReference>
<evidence type="ECO:0000256" key="7">
    <source>
        <dbReference type="ARBA" id="ARBA00022777"/>
    </source>
</evidence>
<dbReference type="Gene3D" id="3.40.50.2300">
    <property type="match status" value="1"/>
</dbReference>
<dbReference type="SUPFAM" id="SSF52172">
    <property type="entry name" value="CheY-like"/>
    <property type="match status" value="1"/>
</dbReference>
<dbReference type="EMBL" id="DPIY01000001">
    <property type="protein sequence ID" value="HCT55666.1"/>
    <property type="molecule type" value="Genomic_DNA"/>
</dbReference>
<keyword evidence="5" id="KW-0808">Transferase</keyword>
<dbReference type="GO" id="GO:0000155">
    <property type="term" value="F:phosphorelay sensor kinase activity"/>
    <property type="evidence" value="ECO:0007669"/>
    <property type="project" value="InterPro"/>
</dbReference>
<keyword evidence="8" id="KW-0067">ATP-binding</keyword>
<dbReference type="SUPFAM" id="SSF55874">
    <property type="entry name" value="ATPase domain of HSP90 chaperone/DNA topoisomerase II/histidine kinase"/>
    <property type="match status" value="1"/>
</dbReference>
<keyword evidence="4 10" id="KW-0597">Phosphoprotein</keyword>
<evidence type="ECO:0000256" key="11">
    <source>
        <dbReference type="SAM" id="MobiDB-lite"/>
    </source>
</evidence>
<evidence type="ECO:0000259" key="14">
    <source>
        <dbReference type="PROSITE" id="PS50110"/>
    </source>
</evidence>
<dbReference type="Gene3D" id="6.10.340.10">
    <property type="match status" value="1"/>
</dbReference>
<keyword evidence="7" id="KW-0418">Kinase</keyword>
<keyword evidence="12" id="KW-0812">Transmembrane</keyword>
<accession>A0A3D4V3I8</accession>
<keyword evidence="6" id="KW-0547">Nucleotide-binding</keyword>
<name>A0A3D4V3I8_9BACT</name>
<dbReference type="Pfam" id="PF00672">
    <property type="entry name" value="HAMP"/>
    <property type="match status" value="1"/>
</dbReference>
<dbReference type="SMART" id="SM00448">
    <property type="entry name" value="REC"/>
    <property type="match status" value="1"/>
</dbReference>
<comment type="catalytic activity">
    <reaction evidence="1">
        <text>ATP + protein L-histidine = ADP + protein N-phospho-L-histidine.</text>
        <dbReference type="EC" id="2.7.13.3"/>
    </reaction>
</comment>
<dbReference type="InterPro" id="IPR001789">
    <property type="entry name" value="Sig_transdc_resp-reg_receiver"/>
</dbReference>
<protein>
    <recommendedName>
        <fullName evidence="3">histidine kinase</fullName>
        <ecNumber evidence="3">2.7.13.3</ecNumber>
    </recommendedName>
</protein>
<dbReference type="InterPro" id="IPR036097">
    <property type="entry name" value="HisK_dim/P_sf"/>
</dbReference>
<dbReference type="Pfam" id="PF02518">
    <property type="entry name" value="HATPase_c"/>
    <property type="match status" value="1"/>
</dbReference>
<dbReference type="AlphaFoldDB" id="A0A3D4V3I8"/>
<gene>
    <name evidence="16" type="ORF">DGD08_00485</name>
</gene>
<evidence type="ECO:0000256" key="1">
    <source>
        <dbReference type="ARBA" id="ARBA00000085"/>
    </source>
</evidence>
<evidence type="ECO:0000256" key="6">
    <source>
        <dbReference type="ARBA" id="ARBA00022741"/>
    </source>
</evidence>
<dbReference type="PROSITE" id="PS50109">
    <property type="entry name" value="HIS_KIN"/>
    <property type="match status" value="1"/>
</dbReference>
<feature type="domain" description="Response regulatory" evidence="14">
    <location>
        <begin position="709"/>
        <end position="825"/>
    </location>
</feature>
<evidence type="ECO:0000313" key="16">
    <source>
        <dbReference type="EMBL" id="HCT55666.1"/>
    </source>
</evidence>
<dbReference type="Pfam" id="PF00072">
    <property type="entry name" value="Response_reg"/>
    <property type="match status" value="1"/>
</dbReference>
<evidence type="ECO:0000256" key="3">
    <source>
        <dbReference type="ARBA" id="ARBA00012438"/>
    </source>
</evidence>
<dbReference type="CDD" id="cd00082">
    <property type="entry name" value="HisKA"/>
    <property type="match status" value="1"/>
</dbReference>
<dbReference type="PROSITE" id="PS50885">
    <property type="entry name" value="HAMP"/>
    <property type="match status" value="1"/>
</dbReference>
<keyword evidence="12" id="KW-1133">Transmembrane helix</keyword>
<dbReference type="PRINTS" id="PR00344">
    <property type="entry name" value="BCTRLSENSOR"/>
</dbReference>
<evidence type="ECO:0000256" key="4">
    <source>
        <dbReference type="ARBA" id="ARBA00022553"/>
    </source>
</evidence>
<reference evidence="16 17" key="1">
    <citation type="journal article" date="2018" name="Nat. Biotechnol.">
        <title>A standardized bacterial taxonomy based on genome phylogeny substantially revises the tree of life.</title>
        <authorList>
            <person name="Parks D.H."/>
            <person name="Chuvochina M."/>
            <person name="Waite D.W."/>
            <person name="Rinke C."/>
            <person name="Skarshewski A."/>
            <person name="Chaumeil P.A."/>
            <person name="Hugenholtz P."/>
        </authorList>
    </citation>
    <scope>NUCLEOTIDE SEQUENCE [LARGE SCALE GENOMIC DNA]</scope>
    <source>
        <strain evidence="16">UBA8844</strain>
    </source>
</reference>
<feature type="modified residue" description="4-aspartylphosphate" evidence="10">
    <location>
        <position position="760"/>
    </location>
</feature>
<dbReference type="InterPro" id="IPR003594">
    <property type="entry name" value="HATPase_dom"/>
</dbReference>
<dbReference type="InterPro" id="IPR003661">
    <property type="entry name" value="HisK_dim/P_dom"/>
</dbReference>
<feature type="domain" description="HAMP" evidence="15">
    <location>
        <begin position="398"/>
        <end position="451"/>
    </location>
</feature>
<proteinExistence type="predicted"/>
<dbReference type="InterPro" id="IPR011006">
    <property type="entry name" value="CheY-like_superfamily"/>
</dbReference>
<dbReference type="Pfam" id="PF00512">
    <property type="entry name" value="HisKA"/>
    <property type="match status" value="1"/>
</dbReference>
<evidence type="ECO:0000259" key="15">
    <source>
        <dbReference type="PROSITE" id="PS50885"/>
    </source>
</evidence>
<dbReference type="SUPFAM" id="SSF47384">
    <property type="entry name" value="Homodimeric domain of signal transducing histidine kinase"/>
    <property type="match status" value="1"/>
</dbReference>
<dbReference type="InterPro" id="IPR004358">
    <property type="entry name" value="Sig_transdc_His_kin-like_C"/>
</dbReference>
<dbReference type="PANTHER" id="PTHR43065:SF46">
    <property type="entry name" value="C4-DICARBOXYLATE TRANSPORT SENSOR PROTEIN DCTB"/>
    <property type="match status" value="1"/>
</dbReference>
<feature type="domain" description="Histidine kinase" evidence="13">
    <location>
        <begin position="468"/>
        <end position="688"/>
    </location>
</feature>
<dbReference type="EC" id="2.7.13.3" evidence="3"/>
<evidence type="ECO:0000256" key="9">
    <source>
        <dbReference type="ARBA" id="ARBA00023012"/>
    </source>
</evidence>
<dbReference type="SMART" id="SM00388">
    <property type="entry name" value="HisKA"/>
    <property type="match status" value="1"/>
</dbReference>
<dbReference type="CDD" id="cd18774">
    <property type="entry name" value="PDC2_HK_sensor"/>
    <property type="match status" value="1"/>
</dbReference>
<dbReference type="GO" id="GO:0005524">
    <property type="term" value="F:ATP binding"/>
    <property type="evidence" value="ECO:0007669"/>
    <property type="project" value="UniProtKB-KW"/>
</dbReference>
<evidence type="ECO:0000256" key="12">
    <source>
        <dbReference type="SAM" id="Phobius"/>
    </source>
</evidence>
<keyword evidence="9" id="KW-0902">Two-component regulatory system</keyword>
<dbReference type="Gene3D" id="1.10.287.130">
    <property type="match status" value="1"/>
</dbReference>
<comment type="caution">
    <text evidence="16">The sequence shown here is derived from an EMBL/GenBank/DDBJ whole genome shotgun (WGS) entry which is preliminary data.</text>
</comment>
<evidence type="ECO:0000313" key="17">
    <source>
        <dbReference type="Proteomes" id="UP000264071"/>
    </source>
</evidence>
<dbReference type="SMART" id="SM00304">
    <property type="entry name" value="HAMP"/>
    <property type="match status" value="1"/>
</dbReference>
<keyword evidence="12" id="KW-0472">Membrane</keyword>
<feature type="transmembrane region" description="Helical" evidence="12">
    <location>
        <begin position="100"/>
        <end position="119"/>
    </location>
</feature>
<dbReference type="SUPFAM" id="SSF158472">
    <property type="entry name" value="HAMP domain-like"/>
    <property type="match status" value="1"/>
</dbReference>